<dbReference type="EMBL" id="MFEL01000018">
    <property type="protein sequence ID" value="OGE80768.1"/>
    <property type="molecule type" value="Genomic_DNA"/>
</dbReference>
<comment type="subunit">
    <text evidence="2 11">Homodimer.</text>
</comment>
<dbReference type="Proteomes" id="UP000178892">
    <property type="component" value="Unassembled WGS sequence"/>
</dbReference>
<dbReference type="GO" id="GO:0006164">
    <property type="term" value="P:purine nucleotide biosynthetic process"/>
    <property type="evidence" value="ECO:0007669"/>
    <property type="project" value="UniProtKB-KW"/>
</dbReference>
<keyword evidence="7 11" id="KW-0560">Oxidoreductase</keyword>
<keyword evidence="11" id="KW-0028">Amino-acid biosynthesis</keyword>
<evidence type="ECO:0000256" key="9">
    <source>
        <dbReference type="ARBA" id="ARBA00023167"/>
    </source>
</evidence>
<dbReference type="InterPro" id="IPR000672">
    <property type="entry name" value="THF_DH/CycHdrlase"/>
</dbReference>
<dbReference type="GO" id="GO:0009086">
    <property type="term" value="P:methionine biosynthetic process"/>
    <property type="evidence" value="ECO:0007669"/>
    <property type="project" value="UniProtKB-KW"/>
</dbReference>
<evidence type="ECO:0000259" key="13">
    <source>
        <dbReference type="Pfam" id="PF02882"/>
    </source>
</evidence>
<evidence type="ECO:0000313" key="14">
    <source>
        <dbReference type="EMBL" id="OGE80768.1"/>
    </source>
</evidence>
<reference evidence="14 15" key="1">
    <citation type="journal article" date="2016" name="Nat. Commun.">
        <title>Thousands of microbial genomes shed light on interconnected biogeochemical processes in an aquifer system.</title>
        <authorList>
            <person name="Anantharaman K."/>
            <person name="Brown C.T."/>
            <person name="Hug L.A."/>
            <person name="Sharon I."/>
            <person name="Castelle C.J."/>
            <person name="Probst A.J."/>
            <person name="Thomas B.C."/>
            <person name="Singh A."/>
            <person name="Wilkins M.J."/>
            <person name="Karaoz U."/>
            <person name="Brodie E.L."/>
            <person name="Williams K.H."/>
            <person name="Hubbard S.S."/>
            <person name="Banfield J.F."/>
        </authorList>
    </citation>
    <scope>NUCLEOTIDE SEQUENCE [LARGE SCALE GENOMIC DNA]</scope>
</reference>
<dbReference type="GO" id="GO:0005829">
    <property type="term" value="C:cytosol"/>
    <property type="evidence" value="ECO:0007669"/>
    <property type="project" value="TreeGrafter"/>
</dbReference>
<comment type="catalytic activity">
    <reaction evidence="11">
        <text>(6R)-5,10-methenyltetrahydrofolate + H2O = (6R)-10-formyltetrahydrofolate + H(+)</text>
        <dbReference type="Rhea" id="RHEA:23700"/>
        <dbReference type="ChEBI" id="CHEBI:15377"/>
        <dbReference type="ChEBI" id="CHEBI:15378"/>
        <dbReference type="ChEBI" id="CHEBI:57455"/>
        <dbReference type="ChEBI" id="CHEBI:195366"/>
        <dbReference type="EC" id="3.5.4.9"/>
    </reaction>
</comment>
<dbReference type="InterPro" id="IPR046346">
    <property type="entry name" value="Aminoacid_DH-like_N_sf"/>
</dbReference>
<dbReference type="STRING" id="1817825.A2720_04375"/>
<dbReference type="InterPro" id="IPR036291">
    <property type="entry name" value="NAD(P)-bd_dom_sf"/>
</dbReference>
<evidence type="ECO:0000313" key="15">
    <source>
        <dbReference type="Proteomes" id="UP000178892"/>
    </source>
</evidence>
<dbReference type="PROSITE" id="PS00767">
    <property type="entry name" value="THF_DHG_CYH_2"/>
    <property type="match status" value="1"/>
</dbReference>
<gene>
    <name evidence="11" type="primary">folD</name>
    <name evidence="14" type="ORF">A2720_04375</name>
</gene>
<dbReference type="CDD" id="cd01080">
    <property type="entry name" value="NAD_bind_m-THF_DH_Cyclohyd"/>
    <property type="match status" value="1"/>
</dbReference>
<dbReference type="Pfam" id="PF02882">
    <property type="entry name" value="THF_DHG_CYH_C"/>
    <property type="match status" value="1"/>
</dbReference>
<dbReference type="PANTHER" id="PTHR48099">
    <property type="entry name" value="C-1-TETRAHYDROFOLATE SYNTHASE, CYTOPLASMIC-RELATED"/>
    <property type="match status" value="1"/>
</dbReference>
<dbReference type="Gene3D" id="3.40.50.720">
    <property type="entry name" value="NAD(P)-binding Rossmann-like Domain"/>
    <property type="match status" value="1"/>
</dbReference>
<comment type="function">
    <text evidence="11">Catalyzes the oxidation of 5,10-methylenetetrahydrofolate to 5,10-methenyltetrahydrofolate and then the hydrolysis of 5,10-methenyltetrahydrofolate to 10-formyltetrahydrofolate.</text>
</comment>
<dbReference type="AlphaFoldDB" id="A0A1F5NT02"/>
<dbReference type="PRINTS" id="PR00085">
    <property type="entry name" value="THFDHDRGNASE"/>
</dbReference>
<sequence length="275" mass="29837">MKPIVVDGKKIADDILKRLKKEIARRRSRPHLAVVLVGSDAASLTYVRKKQEAAEAIGVKFSLYRFPENISQSQLIVEMDAIQEDPLDGIIVQLPLPKGLDKKAILNRIRPEIDVDFLTWVSLGKLLIGENQMLPPAAAAVMEILEHHRIIFKAKHVVLVGSGDLIGKPLKNILVKLPLTLTVCNKDTKNLPKFTRMADILISGVGKPGMIKGSMVKQGVVAIDAGVSFEGRKLKGDLDFASVSKKASLITPTPGGVGPITVAKLLENTVINAAR</sequence>
<keyword evidence="10 11" id="KW-0511">Multifunctional enzyme</keyword>
<evidence type="ECO:0000256" key="10">
    <source>
        <dbReference type="ARBA" id="ARBA00023268"/>
    </source>
</evidence>
<keyword evidence="9 11" id="KW-0486">Methionine biosynthesis</keyword>
<comment type="caution">
    <text evidence="11">Lacks conserved residue(s) required for the propagation of feature annotation.</text>
</comment>
<name>A0A1F5NT02_9BACT</name>
<evidence type="ECO:0000256" key="1">
    <source>
        <dbReference type="ARBA" id="ARBA00004777"/>
    </source>
</evidence>
<evidence type="ECO:0000256" key="2">
    <source>
        <dbReference type="ARBA" id="ARBA00011738"/>
    </source>
</evidence>
<evidence type="ECO:0000256" key="7">
    <source>
        <dbReference type="ARBA" id="ARBA00023002"/>
    </source>
</evidence>
<evidence type="ECO:0000256" key="4">
    <source>
        <dbReference type="ARBA" id="ARBA00022755"/>
    </source>
</evidence>
<dbReference type="GO" id="GO:0004488">
    <property type="term" value="F:methylenetetrahydrofolate dehydrogenase (NADP+) activity"/>
    <property type="evidence" value="ECO:0007669"/>
    <property type="project" value="UniProtKB-UniRule"/>
</dbReference>
<evidence type="ECO:0000256" key="3">
    <source>
        <dbReference type="ARBA" id="ARBA00022563"/>
    </source>
</evidence>
<dbReference type="FunFam" id="3.40.50.10860:FF:000005">
    <property type="entry name" value="C-1-tetrahydrofolate synthase, cytoplasmic, putative"/>
    <property type="match status" value="1"/>
</dbReference>
<comment type="catalytic activity">
    <reaction evidence="11">
        <text>(6R)-5,10-methylene-5,6,7,8-tetrahydrofolate + NADP(+) = (6R)-5,10-methenyltetrahydrofolate + NADPH</text>
        <dbReference type="Rhea" id="RHEA:22812"/>
        <dbReference type="ChEBI" id="CHEBI:15636"/>
        <dbReference type="ChEBI" id="CHEBI:57455"/>
        <dbReference type="ChEBI" id="CHEBI:57783"/>
        <dbReference type="ChEBI" id="CHEBI:58349"/>
        <dbReference type="EC" id="1.5.1.5"/>
    </reaction>
</comment>
<dbReference type="EC" id="1.5.1.5" evidence="11"/>
<proteinExistence type="inferred from homology"/>
<feature type="binding site" evidence="11">
    <location>
        <begin position="161"/>
        <end position="163"/>
    </location>
    <ligand>
        <name>NADP(+)</name>
        <dbReference type="ChEBI" id="CHEBI:58349"/>
    </ligand>
</feature>
<protein>
    <recommendedName>
        <fullName evidence="11">Bifunctional protein FolD</fullName>
    </recommendedName>
    <domain>
        <recommendedName>
            <fullName evidence="11">Methylenetetrahydrofolate dehydrogenase</fullName>
            <ecNumber evidence="11">1.5.1.5</ecNumber>
        </recommendedName>
    </domain>
    <domain>
        <recommendedName>
            <fullName evidence="11">Methenyltetrahydrofolate cyclohydrolase</fullName>
            <ecNumber evidence="11">3.5.4.9</ecNumber>
        </recommendedName>
    </domain>
</protein>
<dbReference type="GO" id="GO:0035999">
    <property type="term" value="P:tetrahydrofolate interconversion"/>
    <property type="evidence" value="ECO:0007669"/>
    <property type="project" value="UniProtKB-UniRule"/>
</dbReference>
<dbReference type="SUPFAM" id="SSF51735">
    <property type="entry name" value="NAD(P)-binding Rossmann-fold domains"/>
    <property type="match status" value="1"/>
</dbReference>
<keyword evidence="3 11" id="KW-0554">One-carbon metabolism</keyword>
<dbReference type="SUPFAM" id="SSF53223">
    <property type="entry name" value="Aminoacid dehydrogenase-like, N-terminal domain"/>
    <property type="match status" value="1"/>
</dbReference>
<dbReference type="GO" id="GO:0004477">
    <property type="term" value="F:methenyltetrahydrofolate cyclohydrolase activity"/>
    <property type="evidence" value="ECO:0007669"/>
    <property type="project" value="UniProtKB-UniRule"/>
</dbReference>
<feature type="domain" description="Tetrahydrofolate dehydrogenase/cyclohydrolase NAD(P)-binding" evidence="13">
    <location>
        <begin position="135"/>
        <end position="273"/>
    </location>
</feature>
<evidence type="ECO:0000256" key="8">
    <source>
        <dbReference type="ARBA" id="ARBA00023102"/>
    </source>
</evidence>
<keyword evidence="8 11" id="KW-0368">Histidine biosynthesis</keyword>
<dbReference type="InterPro" id="IPR020867">
    <property type="entry name" value="THF_DH/CycHdrlase_CS"/>
</dbReference>
<evidence type="ECO:0000256" key="5">
    <source>
        <dbReference type="ARBA" id="ARBA00022801"/>
    </source>
</evidence>
<dbReference type="Gene3D" id="3.40.50.10860">
    <property type="entry name" value="Leucine Dehydrogenase, chain A, domain 1"/>
    <property type="match status" value="1"/>
</dbReference>
<dbReference type="PANTHER" id="PTHR48099:SF5">
    <property type="entry name" value="C-1-TETRAHYDROFOLATE SYNTHASE, CYTOPLASMIC"/>
    <property type="match status" value="1"/>
</dbReference>
<dbReference type="GO" id="GO:0000105">
    <property type="term" value="P:L-histidine biosynthetic process"/>
    <property type="evidence" value="ECO:0007669"/>
    <property type="project" value="UniProtKB-KW"/>
</dbReference>
<keyword evidence="4 11" id="KW-0658">Purine biosynthesis</keyword>
<evidence type="ECO:0000256" key="11">
    <source>
        <dbReference type="HAMAP-Rule" id="MF_01576"/>
    </source>
</evidence>
<organism evidence="14 15">
    <name type="scientific">Candidatus Doudnabacteria bacterium RIFCSPHIGHO2_01_FULL_46_24</name>
    <dbReference type="NCBI Taxonomy" id="1817825"/>
    <lineage>
        <taxon>Bacteria</taxon>
        <taxon>Candidatus Doudnaibacteriota</taxon>
    </lineage>
</organism>
<dbReference type="InterPro" id="IPR020631">
    <property type="entry name" value="THF_DH/CycHdrlase_NAD-bd_dom"/>
</dbReference>
<evidence type="ECO:0000259" key="12">
    <source>
        <dbReference type="Pfam" id="PF00763"/>
    </source>
</evidence>
<comment type="caution">
    <text evidence="14">The sequence shown here is derived from an EMBL/GenBank/DDBJ whole genome shotgun (WGS) entry which is preliminary data.</text>
</comment>
<dbReference type="EC" id="3.5.4.9" evidence="11"/>
<accession>A0A1F5NT02</accession>
<comment type="similarity">
    <text evidence="11">Belongs to the tetrahydrofolate dehydrogenase/cyclohydrolase family.</text>
</comment>
<evidence type="ECO:0000256" key="6">
    <source>
        <dbReference type="ARBA" id="ARBA00022857"/>
    </source>
</evidence>
<dbReference type="HAMAP" id="MF_01576">
    <property type="entry name" value="THF_DHG_CYH"/>
    <property type="match status" value="1"/>
</dbReference>
<dbReference type="Pfam" id="PF00763">
    <property type="entry name" value="THF_DHG_CYH"/>
    <property type="match status" value="1"/>
</dbReference>
<keyword evidence="5 11" id="KW-0378">Hydrolase</keyword>
<feature type="binding site" evidence="11">
    <location>
        <position position="227"/>
    </location>
    <ligand>
        <name>NADP(+)</name>
        <dbReference type="ChEBI" id="CHEBI:58349"/>
    </ligand>
</feature>
<keyword evidence="6 11" id="KW-0521">NADP</keyword>
<dbReference type="InterPro" id="IPR020630">
    <property type="entry name" value="THF_DH/CycHdrlase_cat_dom"/>
</dbReference>
<comment type="pathway">
    <text evidence="1 11">One-carbon metabolism; tetrahydrofolate interconversion.</text>
</comment>
<feature type="domain" description="Tetrahydrofolate dehydrogenase/cyclohydrolase catalytic" evidence="12">
    <location>
        <begin position="6"/>
        <end position="116"/>
    </location>
</feature>
<dbReference type="UniPathway" id="UPA00193"/>